<proteinExistence type="predicted"/>
<dbReference type="Proteomes" id="UP000290189">
    <property type="component" value="Unassembled WGS sequence"/>
</dbReference>
<name>A0A0G4IZM4_PLABS</name>
<keyword evidence="3" id="KW-1185">Reference proteome</keyword>
<dbReference type="EMBL" id="OVEO01000002">
    <property type="protein sequence ID" value="SPQ93980.1"/>
    <property type="molecule type" value="Genomic_DNA"/>
</dbReference>
<reference evidence="2 4" key="2">
    <citation type="submission" date="2018-03" db="EMBL/GenBank/DDBJ databases">
        <authorList>
            <person name="Fogelqvist J."/>
        </authorList>
    </citation>
    <scope>NUCLEOTIDE SEQUENCE [LARGE SCALE GENOMIC DNA]</scope>
</reference>
<evidence type="ECO:0000313" key="2">
    <source>
        <dbReference type="EMBL" id="SPQ93980.1"/>
    </source>
</evidence>
<dbReference type="EMBL" id="CDSF01000101">
    <property type="protein sequence ID" value="CEP00521.1"/>
    <property type="molecule type" value="Genomic_DNA"/>
</dbReference>
<evidence type="ECO:0000313" key="1">
    <source>
        <dbReference type="EMBL" id="CEP00521.1"/>
    </source>
</evidence>
<gene>
    <name evidence="1" type="ORF">PBRA_001575</name>
    <name evidence="2" type="ORF">PLBR_LOCUS1195</name>
</gene>
<dbReference type="Proteomes" id="UP000039324">
    <property type="component" value="Unassembled WGS sequence"/>
</dbReference>
<dbReference type="AlphaFoldDB" id="A0A0G4IZM4"/>
<protein>
    <submittedName>
        <fullName evidence="1">Uncharacterized protein</fullName>
    </submittedName>
</protein>
<dbReference type="OMA" id="DICQRTR"/>
<organism evidence="1 3">
    <name type="scientific">Plasmodiophora brassicae</name>
    <name type="common">Clubroot disease agent</name>
    <dbReference type="NCBI Taxonomy" id="37360"/>
    <lineage>
        <taxon>Eukaryota</taxon>
        <taxon>Sar</taxon>
        <taxon>Rhizaria</taxon>
        <taxon>Endomyxa</taxon>
        <taxon>Phytomyxea</taxon>
        <taxon>Plasmodiophorida</taxon>
        <taxon>Plasmodiophoridae</taxon>
        <taxon>Plasmodiophora</taxon>
    </lineage>
</organism>
<evidence type="ECO:0000313" key="3">
    <source>
        <dbReference type="Proteomes" id="UP000039324"/>
    </source>
</evidence>
<keyword evidence="2" id="KW-0496">Mitochondrion</keyword>
<accession>A0A0G4IZM4</accession>
<sequence length="211" mass="23612">MTAAIIAHRRLMHAAGQALAGQHRLGPVHMNRRVRRVHSGRPMTGSGRQVSGVALSPNIRLDERGKLKYHLSSTAVEYCNRVAETLRKDQHGFVVDICQRTRLHWALQLHDSPAPQGNNEAQSMLSFTSWLKSSACSVPGVTEDKLIGDIAISNLNEEQASLLLHDTWQVPRWNQEIVALRYKVKLIRLYWLMGTGAGKATLYQSPVNVFC</sequence>
<reference evidence="1 3" key="1">
    <citation type="submission" date="2015-02" db="EMBL/GenBank/DDBJ databases">
        <authorList>
            <person name="Chooi Y.-H."/>
        </authorList>
    </citation>
    <scope>NUCLEOTIDE SEQUENCE [LARGE SCALE GENOMIC DNA]</scope>
    <source>
        <strain evidence="1">E3</strain>
    </source>
</reference>
<geneLocation type="mitochondrion" evidence="2"/>
<evidence type="ECO:0000313" key="4">
    <source>
        <dbReference type="Proteomes" id="UP000290189"/>
    </source>
</evidence>